<proteinExistence type="predicted"/>
<dbReference type="SUPFAM" id="SSF53474">
    <property type="entry name" value="alpha/beta-Hydrolases"/>
    <property type="match status" value="1"/>
</dbReference>
<dbReference type="InterPro" id="IPR029058">
    <property type="entry name" value="AB_hydrolase_fold"/>
</dbReference>
<dbReference type="AlphaFoldDB" id="A0A4U0FC93"/>
<dbReference type="EMBL" id="SUPK01000004">
    <property type="protein sequence ID" value="TJY42405.1"/>
    <property type="molecule type" value="Genomic_DNA"/>
</dbReference>
<dbReference type="Proteomes" id="UP000309673">
    <property type="component" value="Unassembled WGS sequence"/>
</dbReference>
<evidence type="ECO:0000313" key="4">
    <source>
        <dbReference type="Proteomes" id="UP000309673"/>
    </source>
</evidence>
<dbReference type="PANTHER" id="PTHR12277">
    <property type="entry name" value="ALPHA/BETA HYDROLASE DOMAIN-CONTAINING PROTEIN"/>
    <property type="match status" value="1"/>
</dbReference>
<gene>
    <name evidence="3" type="ORF">E5161_10460</name>
</gene>
<protein>
    <submittedName>
        <fullName evidence="3">Alpha/beta fold hydrolase</fullName>
    </submittedName>
</protein>
<name>A0A4U0FC93_9BACL</name>
<sequence length="343" mass="37469">MTTLQAPLSLEGSAAFPGTPEIAEPVVVRRIGRILLSILLIAASALILAFCVLHAYIAWKLSHPDVAALASNPMAAKNLAYSDVTFPSADGRSILSGWWIPAESGQSVVLSHGYGANREESWVPMYDLADMLHQKGYNVLMFDYGFANHRHPMPATGGRLESQQLLGAIQFAKQQGSDQLIVWGFSMGAGTALQAALHQAPVDGMILDSTFLPNEDTLYFNLEQSKLKLPKYISMQMIRWFLPIVGGTSLDQIPAAAAQHTSFDFPILLIHGTADNKAPAYLSENVAHAQKNPNSGLWIVKGAIHEMIYRTRTKEYNARIDAFLGEVQAAWFAKYVKSSVVSV</sequence>
<organism evidence="3 4">
    <name type="scientific">Cohnella pontilimi</name>
    <dbReference type="NCBI Taxonomy" id="2564100"/>
    <lineage>
        <taxon>Bacteria</taxon>
        <taxon>Bacillati</taxon>
        <taxon>Bacillota</taxon>
        <taxon>Bacilli</taxon>
        <taxon>Bacillales</taxon>
        <taxon>Paenibacillaceae</taxon>
        <taxon>Cohnella</taxon>
    </lineage>
</organism>
<keyword evidence="1" id="KW-0812">Transmembrane</keyword>
<evidence type="ECO:0000256" key="1">
    <source>
        <dbReference type="SAM" id="Phobius"/>
    </source>
</evidence>
<keyword evidence="4" id="KW-1185">Reference proteome</keyword>
<dbReference type="Gene3D" id="3.40.50.1820">
    <property type="entry name" value="alpha/beta hydrolase"/>
    <property type="match status" value="1"/>
</dbReference>
<accession>A0A4U0FC93</accession>
<dbReference type="RefSeq" id="WP_136777737.1">
    <property type="nucleotide sequence ID" value="NZ_SUPK01000004.1"/>
</dbReference>
<keyword evidence="3" id="KW-0378">Hydrolase</keyword>
<dbReference type="GO" id="GO:0016787">
    <property type="term" value="F:hydrolase activity"/>
    <property type="evidence" value="ECO:0007669"/>
    <property type="project" value="UniProtKB-KW"/>
</dbReference>
<keyword evidence="1" id="KW-0472">Membrane</keyword>
<feature type="transmembrane region" description="Helical" evidence="1">
    <location>
        <begin position="34"/>
        <end position="59"/>
    </location>
</feature>
<comment type="caution">
    <text evidence="3">The sequence shown here is derived from an EMBL/GenBank/DDBJ whole genome shotgun (WGS) entry which is preliminary data.</text>
</comment>
<reference evidence="3 4" key="1">
    <citation type="submission" date="2019-04" db="EMBL/GenBank/DDBJ databases">
        <title>Cohnella sp. nov., isolated from soil.</title>
        <authorList>
            <person name="Kim W."/>
        </authorList>
    </citation>
    <scope>NUCLEOTIDE SEQUENCE [LARGE SCALE GENOMIC DNA]</scope>
    <source>
        <strain evidence="3 4">CAU 1483</strain>
    </source>
</reference>
<feature type="domain" description="AB hydrolase-1" evidence="2">
    <location>
        <begin position="108"/>
        <end position="221"/>
    </location>
</feature>
<keyword evidence="1" id="KW-1133">Transmembrane helix</keyword>
<evidence type="ECO:0000313" key="3">
    <source>
        <dbReference type="EMBL" id="TJY42405.1"/>
    </source>
</evidence>
<evidence type="ECO:0000259" key="2">
    <source>
        <dbReference type="Pfam" id="PF00561"/>
    </source>
</evidence>
<dbReference type="Pfam" id="PF00561">
    <property type="entry name" value="Abhydrolase_1"/>
    <property type="match status" value="1"/>
</dbReference>
<dbReference type="InterPro" id="IPR000073">
    <property type="entry name" value="AB_hydrolase_1"/>
</dbReference>
<dbReference type="OrthoDB" id="9776685at2"/>